<name>A0A0F7U9W6_NEOCL</name>
<evidence type="ECO:0000256" key="1">
    <source>
        <dbReference type="ARBA" id="ARBA00022737"/>
    </source>
</evidence>
<dbReference type="EMBL" id="LN714480">
    <property type="protein sequence ID" value="CEL65801.1"/>
    <property type="molecule type" value="Genomic_DNA"/>
</dbReference>
<dbReference type="PANTHER" id="PTHR23084:SF262">
    <property type="entry name" value="FYVE-TYPE DOMAIN-CONTAINING PROTEIN"/>
    <property type="match status" value="1"/>
</dbReference>
<organism evidence="3">
    <name type="scientific">Neospora caninum (strain Liverpool)</name>
    <dbReference type="NCBI Taxonomy" id="572307"/>
    <lineage>
        <taxon>Eukaryota</taxon>
        <taxon>Sar</taxon>
        <taxon>Alveolata</taxon>
        <taxon>Apicomplexa</taxon>
        <taxon>Conoidasida</taxon>
        <taxon>Coccidia</taxon>
        <taxon>Eucoccidiorida</taxon>
        <taxon>Eimeriorina</taxon>
        <taxon>Sarcocystidae</taxon>
        <taxon>Neospora</taxon>
    </lineage>
</organism>
<gene>
    <name evidence="3" type="ORF">BN1204_016350</name>
</gene>
<dbReference type="Gene3D" id="2.20.110.10">
    <property type="entry name" value="Histone H3 K4-specific methyltransferase SET7/9 N-terminal domain"/>
    <property type="match status" value="1"/>
</dbReference>
<reference evidence="3" key="1">
    <citation type="journal article" date="2015" name="PLoS ONE">
        <title>Comprehensive Evaluation of Toxoplasma gondii VEG and Neospora caninum LIV Genomes with Tachyzoite Stage Transcriptome and Proteome Defines Novel Transcript Features.</title>
        <authorList>
            <person name="Ramaprasad A."/>
            <person name="Mourier T."/>
            <person name="Naeem R."/>
            <person name="Malas T.B."/>
            <person name="Moussa E."/>
            <person name="Panigrahi A."/>
            <person name="Vermont S.J."/>
            <person name="Otto T.D."/>
            <person name="Wastling J."/>
            <person name="Pain A."/>
        </authorList>
    </citation>
    <scope>NUCLEOTIDE SEQUENCE</scope>
    <source>
        <strain evidence="3">Liverpool</strain>
    </source>
</reference>
<accession>A0A0F7U9W6</accession>
<feature type="region of interest" description="Disordered" evidence="2">
    <location>
        <begin position="180"/>
        <end position="208"/>
    </location>
</feature>
<evidence type="ECO:0000256" key="2">
    <source>
        <dbReference type="SAM" id="MobiDB-lite"/>
    </source>
</evidence>
<proteinExistence type="predicted"/>
<dbReference type="Pfam" id="PF02493">
    <property type="entry name" value="MORN"/>
    <property type="match status" value="3"/>
</dbReference>
<dbReference type="PANTHER" id="PTHR23084">
    <property type="entry name" value="PHOSPHATIDYLINOSITOL-4-PHOSPHATE 5-KINASE RELATED"/>
    <property type="match status" value="1"/>
</dbReference>
<dbReference type="InterPro" id="IPR003409">
    <property type="entry name" value="MORN"/>
</dbReference>
<dbReference type="SMART" id="SM00698">
    <property type="entry name" value="MORN"/>
    <property type="match status" value="3"/>
</dbReference>
<sequence length="259" mass="29467">MQFWLAAQLKRSFGLVQCNMPFFKFPGTTRPKRTVRLWRVNDQKSLKNGSRARIYWPIKDQGLQDTGVNASRAYNVNSPTVPSNRVGRCYKGEWRDNKRHGFGIQTYGDGSTYEGQWCEDRRHGEGIMWEKLPTSDLYRRAYCGQWQRDKQWGEGEALEADGGRYAYFDRNAAFSTTLASGGKVQPSRRREKTFCKEGDTDDSGATEQSNALLRDKTIHSTSCTLCAHGCILFIQTNSNLQTPVRVPPVDHVEGRKPGL</sequence>
<dbReference type="SUPFAM" id="SSF82185">
    <property type="entry name" value="Histone H3 K4-specific methyltransferase SET7/9 N-terminal domain"/>
    <property type="match status" value="1"/>
</dbReference>
<keyword evidence="1" id="KW-0677">Repeat</keyword>
<dbReference type="AlphaFoldDB" id="A0A0F7U9W6"/>
<protein>
    <submittedName>
        <fullName evidence="3">GH22033, related</fullName>
    </submittedName>
</protein>
<evidence type="ECO:0000313" key="3">
    <source>
        <dbReference type="EMBL" id="CEL65801.1"/>
    </source>
</evidence>